<comment type="catalytic activity">
    <reaction evidence="1 9">
        <text>2 D-sedoheptulose 7-phosphate = D-glycero-alpha-D-manno-heptose 7-phosphate + D-glycero-beta-D-manno-heptose 7-phosphate</text>
        <dbReference type="Rhea" id="RHEA:27489"/>
        <dbReference type="ChEBI" id="CHEBI:57483"/>
        <dbReference type="ChEBI" id="CHEBI:60203"/>
        <dbReference type="ChEBI" id="CHEBI:60204"/>
        <dbReference type="EC" id="5.3.1.28"/>
    </reaction>
</comment>
<evidence type="ECO:0000256" key="1">
    <source>
        <dbReference type="ARBA" id="ARBA00000348"/>
    </source>
</evidence>
<dbReference type="GO" id="GO:2001061">
    <property type="term" value="P:D-glycero-D-manno-heptose 7-phosphate biosynthetic process"/>
    <property type="evidence" value="ECO:0007669"/>
    <property type="project" value="UniProtKB-UniPathway"/>
</dbReference>
<evidence type="ECO:0000256" key="5">
    <source>
        <dbReference type="ARBA" id="ARBA00022723"/>
    </source>
</evidence>
<protein>
    <recommendedName>
        <fullName evidence="9">Phosphoheptose isomerase</fullName>
        <ecNumber evidence="9">5.3.1.28</ecNumber>
    </recommendedName>
    <alternativeName>
        <fullName evidence="9">Sedoheptulose 7-phosphate isomerase</fullName>
    </alternativeName>
</protein>
<dbReference type="KEGG" id="dap:Dacet_0259"/>
<dbReference type="eggNOG" id="COG0279">
    <property type="taxonomic scope" value="Bacteria"/>
</dbReference>
<dbReference type="InterPro" id="IPR004515">
    <property type="entry name" value="Phosphoheptose_Isoase"/>
</dbReference>
<evidence type="ECO:0000256" key="9">
    <source>
        <dbReference type="HAMAP-Rule" id="MF_00067"/>
    </source>
</evidence>
<comment type="pathway">
    <text evidence="9">Carbohydrate biosynthesis; D-glycero-D-manno-heptose 7-phosphate biosynthesis; D-glycero-alpha-D-manno-heptose 7-phosphate and D-glycero-beta-D-manno-heptose 7-phosphate from sedoheptulose 7-phosphate: step 1/1.</text>
</comment>
<evidence type="ECO:0000256" key="2">
    <source>
        <dbReference type="ARBA" id="ARBA00004496"/>
    </source>
</evidence>
<keyword evidence="7 9" id="KW-0413">Isomerase</keyword>
<dbReference type="InterPro" id="IPR050099">
    <property type="entry name" value="SIS_GmhA/DiaA_subfam"/>
</dbReference>
<dbReference type="RefSeq" id="WP_013009606.1">
    <property type="nucleotide sequence ID" value="NC_013943.1"/>
</dbReference>
<evidence type="ECO:0000256" key="4">
    <source>
        <dbReference type="ARBA" id="ARBA00022490"/>
    </source>
</evidence>
<keyword evidence="8 9" id="KW-0119">Carbohydrate metabolism</keyword>
<dbReference type="PaxDb" id="522772-Dacet_0259"/>
<evidence type="ECO:0000259" key="10">
    <source>
        <dbReference type="PROSITE" id="PS51464"/>
    </source>
</evidence>
<evidence type="ECO:0000256" key="7">
    <source>
        <dbReference type="ARBA" id="ARBA00023235"/>
    </source>
</evidence>
<feature type="binding site" evidence="9">
    <location>
        <position position="169"/>
    </location>
    <ligand>
        <name>Zn(2+)</name>
        <dbReference type="ChEBI" id="CHEBI:29105"/>
    </ligand>
</feature>
<dbReference type="Pfam" id="PF13580">
    <property type="entry name" value="SIS_2"/>
    <property type="match status" value="1"/>
</dbReference>
<dbReference type="GO" id="GO:0005975">
    <property type="term" value="P:carbohydrate metabolic process"/>
    <property type="evidence" value="ECO:0007669"/>
    <property type="project" value="UniProtKB-UniRule"/>
</dbReference>
<dbReference type="GO" id="GO:0005737">
    <property type="term" value="C:cytoplasm"/>
    <property type="evidence" value="ECO:0007669"/>
    <property type="project" value="UniProtKB-SubCell"/>
</dbReference>
<comment type="miscellaneous">
    <text evidence="9">The reaction produces a racemic mixture of D-glycero-alpha-D-manno-heptose 7-phosphate and D-glycero-beta-D-manno-heptose 7-phosphate.</text>
</comment>
<dbReference type="HOGENOM" id="CLU_080999_3_1_0"/>
<reference evidence="11 12" key="1">
    <citation type="journal article" date="2010" name="Stand. Genomic Sci.">
        <title>Complete genome sequence of Denitrovibrio acetiphilus type strain (N2460).</title>
        <authorList>
            <person name="Kiss H."/>
            <person name="Lang E."/>
            <person name="Lapidus A."/>
            <person name="Copeland A."/>
            <person name="Nolan M."/>
            <person name="Glavina Del Rio T."/>
            <person name="Chen F."/>
            <person name="Lucas S."/>
            <person name="Tice H."/>
            <person name="Cheng J.F."/>
            <person name="Han C."/>
            <person name="Goodwin L."/>
            <person name="Pitluck S."/>
            <person name="Liolios K."/>
            <person name="Pati A."/>
            <person name="Ivanova N."/>
            <person name="Mavromatis K."/>
            <person name="Chen A."/>
            <person name="Palaniappan K."/>
            <person name="Land M."/>
            <person name="Hauser L."/>
            <person name="Chang Y.J."/>
            <person name="Jeffries C.D."/>
            <person name="Detter J.C."/>
            <person name="Brettin T."/>
            <person name="Spring S."/>
            <person name="Rohde M."/>
            <person name="Goker M."/>
            <person name="Woyke T."/>
            <person name="Bristow J."/>
            <person name="Eisen J.A."/>
            <person name="Markowitz V."/>
            <person name="Hugenholtz P."/>
            <person name="Kyrpides N.C."/>
            <person name="Klenk H.P."/>
        </authorList>
    </citation>
    <scope>NUCLEOTIDE SEQUENCE [LARGE SCALE GENOMIC DNA]</scope>
    <source>
        <strain evidence="12">DSM 12809 / NBRC 114555 / N2460</strain>
    </source>
</reference>
<dbReference type="InParanoid" id="D4H2K0"/>
<evidence type="ECO:0000313" key="12">
    <source>
        <dbReference type="Proteomes" id="UP000002012"/>
    </source>
</evidence>
<name>D4H2K0_DENA2</name>
<evidence type="ECO:0000313" key="11">
    <source>
        <dbReference type="EMBL" id="ADD67061.1"/>
    </source>
</evidence>
<evidence type="ECO:0000256" key="8">
    <source>
        <dbReference type="ARBA" id="ARBA00023277"/>
    </source>
</evidence>
<dbReference type="PROSITE" id="PS51464">
    <property type="entry name" value="SIS"/>
    <property type="match status" value="1"/>
</dbReference>
<dbReference type="SUPFAM" id="SSF53697">
    <property type="entry name" value="SIS domain"/>
    <property type="match status" value="1"/>
</dbReference>
<dbReference type="CDD" id="cd05006">
    <property type="entry name" value="SIS_GmhA"/>
    <property type="match status" value="1"/>
</dbReference>
<feature type="binding site" evidence="9">
    <location>
        <begin position="49"/>
        <end position="51"/>
    </location>
    <ligand>
        <name>substrate</name>
    </ligand>
</feature>
<dbReference type="STRING" id="522772.Dacet_0259"/>
<sequence>MDKYISDIFDEMRETQTRFIAEAAPVLIAISTEIAQCFINGGKLMIFGNGGSAADAQHIAAEFVNRFKMERPPLPAIAFTTDTSILTSIGNDYEFNDVFIKQVSALGNENDVVWGISTSGNSENVVRALREAARGDMKIVGFTGRDGGKMKGLCDLLFQSPSENTARIQEIHIAAAHIICQLVDEIMFGRFAG</sequence>
<keyword evidence="4 9" id="KW-0963">Cytoplasm</keyword>
<dbReference type="OrthoDB" id="9781311at2"/>
<dbReference type="PANTHER" id="PTHR30390">
    <property type="entry name" value="SEDOHEPTULOSE 7-PHOSPHATE ISOMERASE / DNAA INITIATOR-ASSOCIATING FACTOR FOR REPLICATION INITIATION"/>
    <property type="match status" value="1"/>
</dbReference>
<keyword evidence="12" id="KW-1185">Reference proteome</keyword>
<comment type="subcellular location">
    <subcellularLocation>
        <location evidence="2 9">Cytoplasm</location>
    </subcellularLocation>
</comment>
<dbReference type="GO" id="GO:0097367">
    <property type="term" value="F:carbohydrate derivative binding"/>
    <property type="evidence" value="ECO:0007669"/>
    <property type="project" value="InterPro"/>
</dbReference>
<dbReference type="GO" id="GO:0008270">
    <property type="term" value="F:zinc ion binding"/>
    <property type="evidence" value="ECO:0007669"/>
    <property type="project" value="UniProtKB-UniRule"/>
</dbReference>
<dbReference type="GO" id="GO:0008968">
    <property type="term" value="F:D-sedoheptulose 7-phosphate isomerase activity"/>
    <property type="evidence" value="ECO:0007669"/>
    <property type="project" value="UniProtKB-UniRule"/>
</dbReference>
<feature type="binding site" evidence="9">
    <location>
        <begin position="117"/>
        <end position="119"/>
    </location>
    <ligand>
        <name>substrate</name>
    </ligand>
</feature>
<feature type="binding site" evidence="9">
    <location>
        <position position="62"/>
    </location>
    <ligand>
        <name>substrate</name>
    </ligand>
</feature>
<dbReference type="InterPro" id="IPR046348">
    <property type="entry name" value="SIS_dom_sf"/>
</dbReference>
<dbReference type="InterPro" id="IPR035461">
    <property type="entry name" value="GmhA/DiaA"/>
</dbReference>
<feature type="binding site" evidence="9">
    <location>
        <position position="169"/>
    </location>
    <ligand>
        <name>substrate</name>
    </ligand>
</feature>
<organism evidence="11 12">
    <name type="scientific">Denitrovibrio acetiphilus (strain DSM 12809 / NBRC 114555 / N2460)</name>
    <dbReference type="NCBI Taxonomy" id="522772"/>
    <lineage>
        <taxon>Bacteria</taxon>
        <taxon>Pseudomonadati</taxon>
        <taxon>Deferribacterota</taxon>
        <taxon>Deferribacteres</taxon>
        <taxon>Deferribacterales</taxon>
        <taxon>Geovibrionaceae</taxon>
        <taxon>Denitrovibrio</taxon>
    </lineage>
</organism>
<dbReference type="UniPathway" id="UPA00041">
    <property type="reaction ID" value="UER00436"/>
</dbReference>
<gene>
    <name evidence="9" type="primary">gmhA</name>
    <name evidence="11" type="ordered locus">Dacet_0259</name>
</gene>
<dbReference type="Gene3D" id="3.40.50.10490">
    <property type="entry name" value="Glucose-6-phosphate isomerase like protein, domain 1"/>
    <property type="match status" value="1"/>
</dbReference>
<dbReference type="PANTHER" id="PTHR30390:SF6">
    <property type="entry name" value="DNAA INITIATOR-ASSOCIATING PROTEIN DIAA"/>
    <property type="match status" value="1"/>
</dbReference>
<keyword evidence="5 9" id="KW-0479">Metal-binding</keyword>
<keyword evidence="6 9" id="KW-0862">Zinc</keyword>
<evidence type="ECO:0000256" key="6">
    <source>
        <dbReference type="ARBA" id="ARBA00022833"/>
    </source>
</evidence>
<evidence type="ECO:0000256" key="3">
    <source>
        <dbReference type="ARBA" id="ARBA00009894"/>
    </source>
</evidence>
<feature type="binding site" evidence="9">
    <location>
        <position position="122"/>
    </location>
    <ligand>
        <name>substrate</name>
    </ligand>
</feature>
<dbReference type="FunCoup" id="D4H2K0">
    <property type="interactions" value="77"/>
</dbReference>
<dbReference type="EC" id="5.3.1.28" evidence="9"/>
<feature type="binding site" evidence="9">
    <location>
        <position position="177"/>
    </location>
    <ligand>
        <name>Zn(2+)</name>
        <dbReference type="ChEBI" id="CHEBI:29105"/>
    </ligand>
</feature>
<accession>D4H2K0</accession>
<dbReference type="InterPro" id="IPR001347">
    <property type="entry name" value="SIS_dom"/>
</dbReference>
<proteinExistence type="inferred from homology"/>
<comment type="cofactor">
    <cofactor evidence="9">
        <name>Zn(2+)</name>
        <dbReference type="ChEBI" id="CHEBI:29105"/>
    </cofactor>
    <text evidence="9">Binds 1 zinc ion per subunit.</text>
</comment>
<feature type="binding site" evidence="9">
    <location>
        <position position="58"/>
    </location>
    <ligand>
        <name>Zn(2+)</name>
        <dbReference type="ChEBI" id="CHEBI:29105"/>
    </ligand>
</feature>
<dbReference type="Proteomes" id="UP000002012">
    <property type="component" value="Chromosome"/>
</dbReference>
<comment type="function">
    <text evidence="9">Catalyzes the isomerization of sedoheptulose 7-phosphate in D-glycero-D-manno-heptose 7-phosphate.</text>
</comment>
<feature type="binding site" evidence="9">
    <location>
        <begin position="91"/>
        <end position="92"/>
    </location>
    <ligand>
        <name>substrate</name>
    </ligand>
</feature>
<comment type="similarity">
    <text evidence="3 9">Belongs to the SIS family. GmhA subfamily.</text>
</comment>
<dbReference type="EMBL" id="CP001968">
    <property type="protein sequence ID" value="ADD67061.1"/>
    <property type="molecule type" value="Genomic_DNA"/>
</dbReference>
<feature type="binding site" evidence="9">
    <location>
        <position position="62"/>
    </location>
    <ligand>
        <name>Zn(2+)</name>
        <dbReference type="ChEBI" id="CHEBI:29105"/>
    </ligand>
</feature>
<dbReference type="AlphaFoldDB" id="D4H2K0"/>
<dbReference type="HAMAP" id="MF_00067">
    <property type="entry name" value="GmhA"/>
    <property type="match status" value="1"/>
</dbReference>
<feature type="domain" description="SIS" evidence="10">
    <location>
        <begin position="34"/>
        <end position="192"/>
    </location>
</feature>